<gene>
    <name evidence="3" type="primary">LOC111483218</name>
</gene>
<dbReference type="RefSeq" id="XP_022985135.1">
    <property type="nucleotide sequence ID" value="XM_023129367.1"/>
</dbReference>
<dbReference type="Pfam" id="PF05340">
    <property type="entry name" value="DUF740"/>
    <property type="match status" value="1"/>
</dbReference>
<evidence type="ECO:0000313" key="2">
    <source>
        <dbReference type="Proteomes" id="UP000504608"/>
    </source>
</evidence>
<reference evidence="3" key="1">
    <citation type="submission" date="2025-08" db="UniProtKB">
        <authorList>
            <consortium name="RefSeq"/>
        </authorList>
    </citation>
    <scope>IDENTIFICATION</scope>
    <source>
        <tissue evidence="3">Young leaves</tissue>
    </source>
</reference>
<feature type="non-terminal residue" evidence="3">
    <location>
        <position position="1"/>
    </location>
</feature>
<protein>
    <submittedName>
        <fullName evidence="3">Uncharacterized protein LOC111483218</fullName>
    </submittedName>
</protein>
<dbReference type="AlphaFoldDB" id="A0A6J1JAI6"/>
<sequence>KQQPIHTNDTLSLCFSPSFISQFIALRIFTANRDKTKKTKRNSRERGEGERESGPMGKSESAKECKRHQNHNQLPGICPSCLRERLQQLQQSSSINYSDSRSTSSSSFLKSSESFFSGNTSWRRRHTRNASELVTGSMAADLFGDKVKKSSSIRISADGGGGGGGGGKKKVGFWSRFLVRPKALYFHSHPKVSSREILG</sequence>
<keyword evidence="2" id="KW-1185">Reference proteome</keyword>
<feature type="region of interest" description="Disordered" evidence="1">
    <location>
        <begin position="33"/>
        <end position="70"/>
    </location>
</feature>
<dbReference type="InterPro" id="IPR008004">
    <property type="entry name" value="OCTOPUS-like"/>
</dbReference>
<proteinExistence type="predicted"/>
<dbReference type="GeneID" id="111483218"/>
<organism evidence="2 3">
    <name type="scientific">Cucurbita maxima</name>
    <name type="common">Pumpkin</name>
    <name type="synonym">Winter squash</name>
    <dbReference type="NCBI Taxonomy" id="3661"/>
    <lineage>
        <taxon>Eukaryota</taxon>
        <taxon>Viridiplantae</taxon>
        <taxon>Streptophyta</taxon>
        <taxon>Embryophyta</taxon>
        <taxon>Tracheophyta</taxon>
        <taxon>Spermatophyta</taxon>
        <taxon>Magnoliopsida</taxon>
        <taxon>eudicotyledons</taxon>
        <taxon>Gunneridae</taxon>
        <taxon>Pentapetalae</taxon>
        <taxon>rosids</taxon>
        <taxon>fabids</taxon>
        <taxon>Cucurbitales</taxon>
        <taxon>Cucurbitaceae</taxon>
        <taxon>Cucurbiteae</taxon>
        <taxon>Cucurbita</taxon>
    </lineage>
</organism>
<dbReference type="PANTHER" id="PTHR34046">
    <property type="entry name" value="OS06G0218800 PROTEIN"/>
    <property type="match status" value="1"/>
</dbReference>
<dbReference type="Proteomes" id="UP000504608">
    <property type="component" value="Unplaced"/>
</dbReference>
<evidence type="ECO:0000256" key="1">
    <source>
        <dbReference type="SAM" id="MobiDB-lite"/>
    </source>
</evidence>
<evidence type="ECO:0000313" key="3">
    <source>
        <dbReference type="RefSeq" id="XP_022985135.1"/>
    </source>
</evidence>
<dbReference type="OrthoDB" id="1101370at2759"/>
<dbReference type="KEGG" id="cmax:111483218"/>
<dbReference type="PANTHER" id="PTHR34046:SF19">
    <property type="entry name" value="RAPIDLY ELICITED PROTEIN, PUTATIVE-RELATED"/>
    <property type="match status" value="1"/>
</dbReference>
<accession>A0A6J1JAI6</accession>
<feature type="region of interest" description="Disordered" evidence="1">
    <location>
        <begin position="92"/>
        <end position="114"/>
    </location>
</feature>
<feature type="compositionally biased region" description="Basic and acidic residues" evidence="1">
    <location>
        <begin position="42"/>
        <end position="53"/>
    </location>
</feature>
<name>A0A6J1JAI6_CUCMA</name>